<dbReference type="InterPro" id="IPR040446">
    <property type="entry name" value="RRP7"/>
</dbReference>
<evidence type="ECO:0000256" key="2">
    <source>
        <dbReference type="SAM" id="MobiDB-lite"/>
    </source>
</evidence>
<feature type="compositionally biased region" description="Basic residues" evidence="2">
    <location>
        <begin position="105"/>
        <end position="119"/>
    </location>
</feature>
<evidence type="ECO:0000259" key="3">
    <source>
        <dbReference type="Pfam" id="PF12923"/>
    </source>
</evidence>
<sequence length="282" mass="32892">MGNLKEKLEEEKKKKKKSEKAKKTNAELFQKKVMLKKEEKQNENIKTTGKKKRRREKENNVNADKVEGEKNKNKPRKKKRKGEEKNNALVGKSVQQDGYEEQNGKSKKPNRKKKEHHTLKKGETIPEKIEEAVEDGAYYISSGEDCSKGMRKWLTEYRQSRPGLKVLQQWIDQFITAHEEKLEQERNEREARVAEDGWTVVVHHKGRKKTTDSQSGITVGSVAPAVAESQLTKKKHKEIGPDFYRVQKREAQRNEILAIQSKFEQDRKRIQQLRAAGKFQPY</sequence>
<dbReference type="InterPro" id="IPR024326">
    <property type="entry name" value="RRP7_C"/>
</dbReference>
<evidence type="ECO:0000256" key="1">
    <source>
        <dbReference type="ARBA" id="ARBA00006110"/>
    </source>
</evidence>
<dbReference type="PANTHER" id="PTHR13191:SF0">
    <property type="entry name" value="RIBOSOMAL RNA-PROCESSING PROTEIN 7 HOMOLOG A-RELATED"/>
    <property type="match status" value="1"/>
</dbReference>
<reference evidence="4" key="1">
    <citation type="journal article" date="2023" name="Plant Biotechnol. J.">
        <title>Chromosome-level wild Hevea brasiliensis genome provides new tools for genomic-assisted breeding and valuable loci to elevate rubber yield.</title>
        <authorList>
            <person name="Cheng H."/>
            <person name="Song X."/>
            <person name="Hu Y."/>
            <person name="Wu T."/>
            <person name="Yang Q."/>
            <person name="An Z."/>
            <person name="Feng S."/>
            <person name="Deng Z."/>
            <person name="Wu W."/>
            <person name="Zeng X."/>
            <person name="Tu M."/>
            <person name="Wang X."/>
            <person name="Huang H."/>
        </authorList>
    </citation>
    <scope>NUCLEOTIDE SEQUENCE</scope>
    <source>
        <strain evidence="4">MT/VB/25A 57/8</strain>
    </source>
</reference>
<protein>
    <recommendedName>
        <fullName evidence="3">Ribosomal RNA-processing protein 7 C-terminal domain-containing protein</fullName>
    </recommendedName>
</protein>
<gene>
    <name evidence="4" type="ORF">P3X46_029596</name>
</gene>
<proteinExistence type="inferred from homology"/>
<name>A0ABQ9KTW9_HEVBR</name>
<feature type="compositionally biased region" description="Basic and acidic residues" evidence="2">
    <location>
        <begin position="1"/>
        <end position="12"/>
    </location>
</feature>
<feature type="compositionally biased region" description="Basic and acidic residues" evidence="2">
    <location>
        <begin position="56"/>
        <end position="72"/>
    </location>
</feature>
<evidence type="ECO:0000313" key="4">
    <source>
        <dbReference type="EMBL" id="KAJ9147432.1"/>
    </source>
</evidence>
<dbReference type="EMBL" id="JARPOI010000016">
    <property type="protein sequence ID" value="KAJ9147432.1"/>
    <property type="molecule type" value="Genomic_DNA"/>
</dbReference>
<dbReference type="Gene3D" id="6.10.250.1770">
    <property type="match status" value="1"/>
</dbReference>
<keyword evidence="5" id="KW-1185">Reference proteome</keyword>
<feature type="region of interest" description="Disordered" evidence="2">
    <location>
        <begin position="1"/>
        <end position="127"/>
    </location>
</feature>
<comment type="caution">
    <text evidence="4">The sequence shown here is derived from an EMBL/GenBank/DDBJ whole genome shotgun (WGS) entry which is preliminary data.</text>
</comment>
<dbReference type="PANTHER" id="PTHR13191">
    <property type="entry name" value="RIBOSOMAL RNA PROCESSING PROTEIN 7-RELATED"/>
    <property type="match status" value="1"/>
</dbReference>
<dbReference type="Proteomes" id="UP001174677">
    <property type="component" value="Chromosome 16"/>
</dbReference>
<evidence type="ECO:0000313" key="5">
    <source>
        <dbReference type="Proteomes" id="UP001174677"/>
    </source>
</evidence>
<comment type="similarity">
    <text evidence="1">Belongs to the RRP7 family.</text>
</comment>
<accession>A0ABQ9KTW9</accession>
<feature type="domain" description="Ribosomal RNA-processing protein 7 C-terminal" evidence="3">
    <location>
        <begin position="159"/>
        <end position="282"/>
    </location>
</feature>
<organism evidence="4 5">
    <name type="scientific">Hevea brasiliensis</name>
    <name type="common">Para rubber tree</name>
    <name type="synonym">Siphonia brasiliensis</name>
    <dbReference type="NCBI Taxonomy" id="3981"/>
    <lineage>
        <taxon>Eukaryota</taxon>
        <taxon>Viridiplantae</taxon>
        <taxon>Streptophyta</taxon>
        <taxon>Embryophyta</taxon>
        <taxon>Tracheophyta</taxon>
        <taxon>Spermatophyta</taxon>
        <taxon>Magnoliopsida</taxon>
        <taxon>eudicotyledons</taxon>
        <taxon>Gunneridae</taxon>
        <taxon>Pentapetalae</taxon>
        <taxon>rosids</taxon>
        <taxon>fabids</taxon>
        <taxon>Malpighiales</taxon>
        <taxon>Euphorbiaceae</taxon>
        <taxon>Crotonoideae</taxon>
        <taxon>Micrandreae</taxon>
        <taxon>Hevea</taxon>
    </lineage>
</organism>
<dbReference type="Pfam" id="PF12923">
    <property type="entry name" value="RRP7"/>
    <property type="match status" value="1"/>
</dbReference>